<keyword evidence="2" id="KW-0964">Secreted</keyword>
<evidence type="ECO:0000313" key="6">
    <source>
        <dbReference type="Proteomes" id="UP000472276"/>
    </source>
</evidence>
<keyword evidence="3" id="KW-0732">Signal</keyword>
<dbReference type="PANTHER" id="PTHR22923:SF102">
    <property type="entry name" value="CEREBELLIN 13-RELATED"/>
    <property type="match status" value="1"/>
</dbReference>
<dbReference type="PRINTS" id="PR00007">
    <property type="entry name" value="COMPLEMNTC1Q"/>
</dbReference>
<evidence type="ECO:0000313" key="5">
    <source>
        <dbReference type="Ensembl" id="ENSOABP00000005622.2"/>
    </source>
</evidence>
<evidence type="ECO:0000256" key="2">
    <source>
        <dbReference type="ARBA" id="ARBA00022525"/>
    </source>
</evidence>
<comment type="subcellular location">
    <subcellularLocation>
        <location evidence="1">Secreted</location>
    </subcellularLocation>
</comment>
<feature type="domain" description="C1q" evidence="4">
    <location>
        <begin position="11"/>
        <end position="148"/>
    </location>
</feature>
<accession>A0A668RMM6</accession>
<dbReference type="PROSITE" id="PS50871">
    <property type="entry name" value="C1Q"/>
    <property type="match status" value="1"/>
</dbReference>
<dbReference type="Gene3D" id="2.60.120.40">
    <property type="match status" value="1"/>
</dbReference>
<sequence>IKFKIMTFLSLSVKQVAFSASLLDQGHGDIGPFNSQITLIFKHVVTNIGNAYNPHTGIFTAPVRGVYHFEWSLYGYGNIGTGGVLFRNGENIFLAYEQQTSGGVSASNGASLLLEVGDQVSVRLWAGARIHDNQNHQTTFSGHLIFTM</sequence>
<evidence type="ECO:0000256" key="1">
    <source>
        <dbReference type="ARBA" id="ARBA00004613"/>
    </source>
</evidence>
<dbReference type="InterPro" id="IPR008983">
    <property type="entry name" value="Tumour_necrosis_fac-like_dom"/>
</dbReference>
<dbReference type="SMART" id="SM00110">
    <property type="entry name" value="C1Q"/>
    <property type="match status" value="1"/>
</dbReference>
<reference evidence="5" key="1">
    <citation type="submission" date="2025-08" db="UniProtKB">
        <authorList>
            <consortium name="Ensembl"/>
        </authorList>
    </citation>
    <scope>IDENTIFICATION</scope>
</reference>
<evidence type="ECO:0000259" key="4">
    <source>
        <dbReference type="PROSITE" id="PS50871"/>
    </source>
</evidence>
<keyword evidence="6" id="KW-1185">Reference proteome</keyword>
<reference evidence="5" key="2">
    <citation type="submission" date="2025-09" db="UniProtKB">
        <authorList>
            <consortium name="Ensembl"/>
        </authorList>
    </citation>
    <scope>IDENTIFICATION</scope>
</reference>
<dbReference type="AlphaFoldDB" id="A0A668RMM6"/>
<dbReference type="PANTHER" id="PTHR22923">
    <property type="entry name" value="CEREBELLIN-RELATED"/>
    <property type="match status" value="1"/>
</dbReference>
<dbReference type="Ensembl" id="ENSOABT00000005829.2">
    <property type="protein sequence ID" value="ENSOABP00000005622.2"/>
    <property type="gene ID" value="ENSOABG00000003164.2"/>
</dbReference>
<dbReference type="InterPro" id="IPR001073">
    <property type="entry name" value="C1q_dom"/>
</dbReference>
<name>A0A668RMM6_OREAU</name>
<dbReference type="GO" id="GO:0005576">
    <property type="term" value="C:extracellular region"/>
    <property type="evidence" value="ECO:0007669"/>
    <property type="project" value="UniProtKB-SubCell"/>
</dbReference>
<dbReference type="Pfam" id="PF00386">
    <property type="entry name" value="C1q"/>
    <property type="match status" value="1"/>
</dbReference>
<dbReference type="Proteomes" id="UP000472276">
    <property type="component" value="Unassembled WGS sequence"/>
</dbReference>
<dbReference type="OMA" id="NERSHAF"/>
<dbReference type="SUPFAM" id="SSF49842">
    <property type="entry name" value="TNF-like"/>
    <property type="match status" value="1"/>
</dbReference>
<proteinExistence type="predicted"/>
<dbReference type="InterPro" id="IPR050822">
    <property type="entry name" value="Cerebellin_Synaptic_Org"/>
</dbReference>
<organism evidence="5 6">
    <name type="scientific">Oreochromis aureus</name>
    <name type="common">Israeli tilapia</name>
    <name type="synonym">Chromis aureus</name>
    <dbReference type="NCBI Taxonomy" id="47969"/>
    <lineage>
        <taxon>Eukaryota</taxon>
        <taxon>Metazoa</taxon>
        <taxon>Chordata</taxon>
        <taxon>Craniata</taxon>
        <taxon>Vertebrata</taxon>
        <taxon>Euteleostomi</taxon>
        <taxon>Actinopterygii</taxon>
        <taxon>Neopterygii</taxon>
        <taxon>Teleostei</taxon>
        <taxon>Neoteleostei</taxon>
        <taxon>Acanthomorphata</taxon>
        <taxon>Ovalentaria</taxon>
        <taxon>Cichlomorphae</taxon>
        <taxon>Cichliformes</taxon>
        <taxon>Cichlidae</taxon>
        <taxon>African cichlids</taxon>
        <taxon>Pseudocrenilabrinae</taxon>
        <taxon>Oreochromini</taxon>
        <taxon>Oreochromis</taxon>
    </lineage>
</organism>
<evidence type="ECO:0000256" key="3">
    <source>
        <dbReference type="ARBA" id="ARBA00022729"/>
    </source>
</evidence>
<protein>
    <recommendedName>
        <fullName evidence="4">C1q domain-containing protein</fullName>
    </recommendedName>
</protein>